<organism evidence="3 4">
    <name type="scientific">Actinomadura chokoriensis</name>
    <dbReference type="NCBI Taxonomy" id="454156"/>
    <lineage>
        <taxon>Bacteria</taxon>
        <taxon>Bacillati</taxon>
        <taxon>Actinomycetota</taxon>
        <taxon>Actinomycetes</taxon>
        <taxon>Streptosporangiales</taxon>
        <taxon>Thermomonosporaceae</taxon>
        <taxon>Actinomadura</taxon>
    </lineage>
</organism>
<sequence length="320" mass="32681">MDDARFRPGELRLARIQVAAGKPTPISDLPELEADAVAQLRAGGLRRVRVFDAPSWRFAADCLAATARGGLAGPAGVVYATEGGSGTGDAARDVARSLEAAGLGGLPLFGAGLNLCANLGAVLTVSGSLVLAGFAASCLAVTVDGASAGERLISGDMGIFSDAAASALVTRGPQDGPAFRILGIEHATSARLTLVSVIQQDPLSASAFIKGVEAASDRLAEATGADPDDYAFVIANSYVSPAVEAMLTVLGIPMSRAYRGTAREYAHCFAADGLVSLDRLERTGLLADGDKVLLLSTSTSTWFLIALEYEAGNAAAARLQ</sequence>
<dbReference type="Proteomes" id="UP001569904">
    <property type="component" value="Unassembled WGS sequence"/>
</dbReference>
<dbReference type="InterPro" id="IPR013747">
    <property type="entry name" value="ACP_syn_III_C"/>
</dbReference>
<evidence type="ECO:0000259" key="2">
    <source>
        <dbReference type="Pfam" id="PF08541"/>
    </source>
</evidence>
<keyword evidence="1" id="KW-0808">Transferase</keyword>
<protein>
    <submittedName>
        <fullName evidence="3">3-oxoacyl-[acyl-carrier-protein] synthase III C-terminal domain-containing protein</fullName>
    </submittedName>
</protein>
<evidence type="ECO:0000313" key="3">
    <source>
        <dbReference type="EMBL" id="MFA1555069.1"/>
    </source>
</evidence>
<evidence type="ECO:0000256" key="1">
    <source>
        <dbReference type="ARBA" id="ARBA00022679"/>
    </source>
</evidence>
<reference evidence="3 4" key="1">
    <citation type="submission" date="2023-11" db="EMBL/GenBank/DDBJ databases">
        <title>Actinomadura monticuli sp. nov., isolated from volcanic ash.</title>
        <authorList>
            <person name="Lee S.D."/>
            <person name="Yang H."/>
            <person name="Kim I.S."/>
        </authorList>
    </citation>
    <scope>NUCLEOTIDE SEQUENCE [LARGE SCALE GENOMIC DNA]</scope>
    <source>
        <strain evidence="3 4">DSM 45346</strain>
    </source>
</reference>
<dbReference type="EMBL" id="JAXCEH010000008">
    <property type="protein sequence ID" value="MFA1555069.1"/>
    <property type="molecule type" value="Genomic_DNA"/>
</dbReference>
<accession>A0ABV4QWY4</accession>
<comment type="caution">
    <text evidence="3">The sequence shown here is derived from an EMBL/GenBank/DDBJ whole genome shotgun (WGS) entry which is preliminary data.</text>
</comment>
<dbReference type="Gene3D" id="3.40.47.10">
    <property type="match status" value="1"/>
</dbReference>
<keyword evidence="4" id="KW-1185">Reference proteome</keyword>
<gene>
    <name evidence="3" type="ORF">SM436_15375</name>
</gene>
<evidence type="ECO:0000313" key="4">
    <source>
        <dbReference type="Proteomes" id="UP001569904"/>
    </source>
</evidence>
<dbReference type="Pfam" id="PF08541">
    <property type="entry name" value="ACP_syn_III_C"/>
    <property type="match status" value="1"/>
</dbReference>
<name>A0ABV4QWY4_9ACTN</name>
<proteinExistence type="predicted"/>
<feature type="domain" description="Beta-ketoacyl-[acyl-carrier-protein] synthase III C-terminal" evidence="2">
    <location>
        <begin position="221"/>
        <end position="298"/>
    </location>
</feature>
<dbReference type="RefSeq" id="WP_371941758.1">
    <property type="nucleotide sequence ID" value="NZ_JAXCEH010000008.1"/>
</dbReference>
<dbReference type="SUPFAM" id="SSF53901">
    <property type="entry name" value="Thiolase-like"/>
    <property type="match status" value="1"/>
</dbReference>
<dbReference type="InterPro" id="IPR016039">
    <property type="entry name" value="Thiolase-like"/>
</dbReference>